<dbReference type="Pfam" id="PF17811">
    <property type="entry name" value="JHD"/>
    <property type="match status" value="1"/>
</dbReference>
<dbReference type="InterPro" id="IPR019786">
    <property type="entry name" value="Zinc_finger_PHD-type_CS"/>
</dbReference>
<dbReference type="InterPro" id="IPR001965">
    <property type="entry name" value="Znf_PHD"/>
</dbReference>
<dbReference type="InterPro" id="IPR041070">
    <property type="entry name" value="JHD"/>
</dbReference>
<keyword evidence="2" id="KW-1185">Reference proteome</keyword>
<dbReference type="Pfam" id="PF00628">
    <property type="entry name" value="PHD"/>
    <property type="match status" value="1"/>
</dbReference>
<accession>A0A8H5BK24</accession>
<dbReference type="InterPro" id="IPR050690">
    <property type="entry name" value="JHDM1_Histone_Demethylase"/>
</dbReference>
<sequence>MSSGPHKSRSPSAKGNGPDSSEETCPLCAPDVKLLRKEDWVECEACNTWYHWRCAGNGEDVKRVAKWFCKSCLEADSSRTVTFKTPARKSTRKRNVQDYANLEEGLGSDSKRFLHMMQGKHIHPDPFKRMNGEDVTLDWLQEDETAMLEPIIIEKPDGLGLKMPPSDFTADDVASELGEHTAVEVMDVASQSDAPGWTLGKWADYMEQSPEKRERIYNVISLEVSGTKIAEMVVPPKIVRDLDWVETFWPSTRKGKGNVYPKVQLYCLMGVETAWTDWHIDFAGSSVYYHILSGSKVFYFIRPTPTNLAAYEKWSGSDLQNQTWLGDMVDAVYKVELTAGNTMIIPAGWIHAVYTPVDTMVFGGNFLHSYNIATQIRVRNIEIATQVPKKFRFPMFSRLSWYVADKYLKDFRNHADLPHRVVEGILALANFLVSEVRILENGNEQSKKEVKEQIPSDRVKDAPAVARELRWRARLAVGYSSEGEDEGSKQDRSRPNGVKRKRSDSEAPMVSSLFKNFRPKKWDGSIQRTENSETTIAKPSGPKPSGDSDEWTSAWLDDGNSEEMDVEGSGVQLTRRRELYTKVRKTEKGVERQKIERTVENWDWDE</sequence>
<dbReference type="PROSITE" id="PS50016">
    <property type="entry name" value="ZF_PHD_2"/>
    <property type="match status" value="1"/>
</dbReference>
<dbReference type="PANTHER" id="PTHR23123">
    <property type="entry name" value="PHD/F-BOX CONTAINING PROTEIN"/>
    <property type="match status" value="1"/>
</dbReference>
<dbReference type="Gene3D" id="3.30.40.10">
    <property type="entry name" value="Zinc/RING finger domain, C3HC4 (zinc finger)"/>
    <property type="match status" value="1"/>
</dbReference>
<dbReference type="InterPro" id="IPR013083">
    <property type="entry name" value="Znf_RING/FYVE/PHD"/>
</dbReference>
<dbReference type="InterPro" id="IPR019787">
    <property type="entry name" value="Znf_PHD-finger"/>
</dbReference>
<dbReference type="GO" id="GO:0140680">
    <property type="term" value="F:histone H3K36me/H3K36me2 demethylase activity"/>
    <property type="evidence" value="ECO:0007669"/>
    <property type="project" value="UniProtKB-EC"/>
</dbReference>
<protein>
    <submittedName>
        <fullName evidence="1">Uncharacterized protein</fullName>
    </submittedName>
</protein>
<dbReference type="Gene3D" id="2.60.120.650">
    <property type="entry name" value="Cupin"/>
    <property type="match status" value="1"/>
</dbReference>
<dbReference type="InterPro" id="IPR003347">
    <property type="entry name" value="JmjC_dom"/>
</dbReference>
<dbReference type="Proteomes" id="UP000541558">
    <property type="component" value="Unassembled WGS sequence"/>
</dbReference>
<dbReference type="OrthoDB" id="5876800at2759"/>
<proteinExistence type="predicted"/>
<evidence type="ECO:0000313" key="1">
    <source>
        <dbReference type="EMBL" id="KAF5324844.1"/>
    </source>
</evidence>
<dbReference type="SUPFAM" id="SSF57903">
    <property type="entry name" value="FYVE/PHD zinc finger"/>
    <property type="match status" value="1"/>
</dbReference>
<dbReference type="GO" id="GO:0005634">
    <property type="term" value="C:nucleus"/>
    <property type="evidence" value="ECO:0007669"/>
    <property type="project" value="UniProtKB-SubCell"/>
</dbReference>
<dbReference type="SUPFAM" id="SSF51197">
    <property type="entry name" value="Clavaminate synthase-like"/>
    <property type="match status" value="1"/>
</dbReference>
<reference evidence="1 2" key="1">
    <citation type="journal article" date="2020" name="ISME J.">
        <title>Uncovering the hidden diversity of litter-decomposition mechanisms in mushroom-forming fungi.</title>
        <authorList>
            <person name="Floudas D."/>
            <person name="Bentzer J."/>
            <person name="Ahren D."/>
            <person name="Johansson T."/>
            <person name="Persson P."/>
            <person name="Tunlid A."/>
        </authorList>
    </citation>
    <scope>NUCLEOTIDE SEQUENCE [LARGE SCALE GENOMIC DNA]</scope>
    <source>
        <strain evidence="1 2">CBS 175.51</strain>
    </source>
</reference>
<evidence type="ECO:0000313" key="2">
    <source>
        <dbReference type="Proteomes" id="UP000541558"/>
    </source>
</evidence>
<dbReference type="Pfam" id="PF02373">
    <property type="entry name" value="JmjC"/>
    <property type="match status" value="1"/>
</dbReference>
<gene>
    <name evidence="1" type="ORF">D9611_004448</name>
</gene>
<comment type="caution">
    <text evidence="1">The sequence shown here is derived from an EMBL/GenBank/DDBJ whole genome shotgun (WGS) entry which is preliminary data.</text>
</comment>
<dbReference type="InterPro" id="IPR011011">
    <property type="entry name" value="Znf_FYVE_PHD"/>
</dbReference>
<dbReference type="PROSITE" id="PS51184">
    <property type="entry name" value="JMJC"/>
    <property type="match status" value="1"/>
</dbReference>
<dbReference type="EMBL" id="JAACJK010000164">
    <property type="protein sequence ID" value="KAF5324844.1"/>
    <property type="molecule type" value="Genomic_DNA"/>
</dbReference>
<dbReference type="PROSITE" id="PS01359">
    <property type="entry name" value="ZF_PHD_1"/>
    <property type="match status" value="1"/>
</dbReference>
<dbReference type="SMART" id="SM00558">
    <property type="entry name" value="JmjC"/>
    <property type="match status" value="1"/>
</dbReference>
<name>A0A8H5BK24_9AGAR</name>
<dbReference type="GO" id="GO:0008270">
    <property type="term" value="F:zinc ion binding"/>
    <property type="evidence" value="ECO:0007669"/>
    <property type="project" value="UniProtKB-KW"/>
</dbReference>
<organism evidence="1 2">
    <name type="scientific">Ephemerocybe angulata</name>
    <dbReference type="NCBI Taxonomy" id="980116"/>
    <lineage>
        <taxon>Eukaryota</taxon>
        <taxon>Fungi</taxon>
        <taxon>Dikarya</taxon>
        <taxon>Basidiomycota</taxon>
        <taxon>Agaricomycotina</taxon>
        <taxon>Agaricomycetes</taxon>
        <taxon>Agaricomycetidae</taxon>
        <taxon>Agaricales</taxon>
        <taxon>Agaricineae</taxon>
        <taxon>Psathyrellaceae</taxon>
        <taxon>Ephemerocybe</taxon>
    </lineage>
</organism>
<dbReference type="SMART" id="SM00249">
    <property type="entry name" value="PHD"/>
    <property type="match status" value="1"/>
</dbReference>